<comment type="subcellular location">
    <subcellularLocation>
        <location evidence="1">Membrane</location>
        <topology evidence="1">Multi-pass membrane protein</topology>
    </subcellularLocation>
</comment>
<evidence type="ECO:0000256" key="5">
    <source>
        <dbReference type="SAM" id="Phobius"/>
    </source>
</evidence>
<feature type="transmembrane region" description="Helical" evidence="5">
    <location>
        <begin position="166"/>
        <end position="185"/>
    </location>
</feature>
<evidence type="ECO:0000256" key="3">
    <source>
        <dbReference type="ARBA" id="ARBA00022989"/>
    </source>
</evidence>
<gene>
    <name evidence="7" type="ORF">IAB46_05840</name>
</gene>
<evidence type="ECO:0000313" key="7">
    <source>
        <dbReference type="EMBL" id="HIS47072.1"/>
    </source>
</evidence>
<keyword evidence="3 5" id="KW-1133">Transmembrane helix</keyword>
<protein>
    <submittedName>
        <fullName evidence="7">ABC transporter permease subunit</fullName>
    </submittedName>
</protein>
<dbReference type="PANTHER" id="PTHR37305">
    <property type="entry name" value="INTEGRAL MEMBRANE PROTEIN-RELATED"/>
    <property type="match status" value="1"/>
</dbReference>
<comment type="caution">
    <text evidence="7">The sequence shown here is derived from an EMBL/GenBank/DDBJ whole genome shotgun (WGS) entry which is preliminary data.</text>
</comment>
<keyword evidence="2 5" id="KW-0812">Transmembrane</keyword>
<dbReference type="GO" id="GO:0005886">
    <property type="term" value="C:plasma membrane"/>
    <property type="evidence" value="ECO:0007669"/>
    <property type="project" value="UniProtKB-SubCell"/>
</dbReference>
<sequence>MRKLLSANFARLFKDKIFWICMILMAAIGFYVYITSVVREMGQFGLDLAPEDNLFGFCMFTAIFQSVFVSIFVGTEYNDGTIRNKLAVGHYRPAIYLSNVIVCAAAGLLMCLAYIAAALVIGLPAMGGFETNPGTVLLYAGASFLMSISFSAIFTFVAILIQNRSIVAVINIVGVFTLLMAAVYMQTMLSEPEIQKNYSYAVGQDTGTIQEEPNPNYVDGIQRDIYTFLNDFLPSGQTLALTAGESPYPQRLALYSGIIIAAVSGAGILIFRKKDIR</sequence>
<feature type="transmembrane region" description="Helical" evidence="5">
    <location>
        <begin position="252"/>
        <end position="271"/>
    </location>
</feature>
<dbReference type="GO" id="GO:0140359">
    <property type="term" value="F:ABC-type transporter activity"/>
    <property type="evidence" value="ECO:0007669"/>
    <property type="project" value="InterPro"/>
</dbReference>
<dbReference type="PANTHER" id="PTHR37305:SF1">
    <property type="entry name" value="MEMBRANE PROTEIN"/>
    <property type="match status" value="1"/>
</dbReference>
<feature type="transmembrane region" description="Helical" evidence="5">
    <location>
        <begin position="54"/>
        <end position="73"/>
    </location>
</feature>
<organism evidence="7 8">
    <name type="scientific">Candidatus Scybalocola faecigallinarum</name>
    <dbReference type="NCBI Taxonomy" id="2840941"/>
    <lineage>
        <taxon>Bacteria</taxon>
        <taxon>Bacillati</taxon>
        <taxon>Bacillota</taxon>
        <taxon>Clostridia</taxon>
        <taxon>Lachnospirales</taxon>
        <taxon>Lachnospiraceae</taxon>
        <taxon>Lachnospiraceae incertae sedis</taxon>
        <taxon>Candidatus Scybalocola (ex Gilroy et al. 2021)</taxon>
    </lineage>
</organism>
<proteinExistence type="predicted"/>
<dbReference type="EMBL" id="DVIT01000022">
    <property type="protein sequence ID" value="HIS47072.1"/>
    <property type="molecule type" value="Genomic_DNA"/>
</dbReference>
<feature type="transmembrane region" description="Helical" evidence="5">
    <location>
        <begin position="16"/>
        <end position="34"/>
    </location>
</feature>
<evidence type="ECO:0000259" key="6">
    <source>
        <dbReference type="Pfam" id="PF01061"/>
    </source>
</evidence>
<feature type="transmembrane region" description="Helical" evidence="5">
    <location>
        <begin position="136"/>
        <end position="159"/>
    </location>
</feature>
<reference evidence="7" key="1">
    <citation type="submission" date="2020-10" db="EMBL/GenBank/DDBJ databases">
        <authorList>
            <person name="Gilroy R."/>
        </authorList>
    </citation>
    <scope>NUCLEOTIDE SEQUENCE</scope>
    <source>
        <strain evidence="7">CHK178-757</strain>
    </source>
</reference>
<dbReference type="AlphaFoldDB" id="A0A9D1F4P2"/>
<feature type="domain" description="ABC-2 type transporter transmembrane" evidence="6">
    <location>
        <begin position="4"/>
        <end position="186"/>
    </location>
</feature>
<accession>A0A9D1F4P2</accession>
<evidence type="ECO:0000313" key="8">
    <source>
        <dbReference type="Proteomes" id="UP000823927"/>
    </source>
</evidence>
<dbReference type="InterPro" id="IPR013525">
    <property type="entry name" value="ABC2_TM"/>
</dbReference>
<evidence type="ECO:0000256" key="1">
    <source>
        <dbReference type="ARBA" id="ARBA00004141"/>
    </source>
</evidence>
<name>A0A9D1F4P2_9FIRM</name>
<evidence type="ECO:0000256" key="4">
    <source>
        <dbReference type="ARBA" id="ARBA00023136"/>
    </source>
</evidence>
<evidence type="ECO:0000256" key="2">
    <source>
        <dbReference type="ARBA" id="ARBA00022692"/>
    </source>
</evidence>
<keyword evidence="4 5" id="KW-0472">Membrane</keyword>
<dbReference type="Proteomes" id="UP000823927">
    <property type="component" value="Unassembled WGS sequence"/>
</dbReference>
<dbReference type="Pfam" id="PF01061">
    <property type="entry name" value="ABC2_membrane"/>
    <property type="match status" value="1"/>
</dbReference>
<reference evidence="7" key="2">
    <citation type="journal article" date="2021" name="PeerJ">
        <title>Extensive microbial diversity within the chicken gut microbiome revealed by metagenomics and culture.</title>
        <authorList>
            <person name="Gilroy R."/>
            <person name="Ravi A."/>
            <person name="Getino M."/>
            <person name="Pursley I."/>
            <person name="Horton D.L."/>
            <person name="Alikhan N.F."/>
            <person name="Baker D."/>
            <person name="Gharbi K."/>
            <person name="Hall N."/>
            <person name="Watson M."/>
            <person name="Adriaenssens E.M."/>
            <person name="Foster-Nyarko E."/>
            <person name="Jarju S."/>
            <person name="Secka A."/>
            <person name="Antonio M."/>
            <person name="Oren A."/>
            <person name="Chaudhuri R.R."/>
            <person name="La Ragione R."/>
            <person name="Hildebrand F."/>
            <person name="Pallen M.J."/>
        </authorList>
    </citation>
    <scope>NUCLEOTIDE SEQUENCE</scope>
    <source>
        <strain evidence="7">CHK178-757</strain>
    </source>
</reference>
<feature type="transmembrane region" description="Helical" evidence="5">
    <location>
        <begin position="94"/>
        <end position="124"/>
    </location>
</feature>